<dbReference type="Proteomes" id="UP000009170">
    <property type="component" value="Unassembled WGS sequence"/>
</dbReference>
<dbReference type="SUPFAM" id="SSF69318">
    <property type="entry name" value="Integrin alpha N-terminal domain"/>
    <property type="match status" value="1"/>
</dbReference>
<keyword evidence="3" id="KW-1185">Reference proteome</keyword>
<reference evidence="3" key="1">
    <citation type="journal article" date="2006" name="Proc. Natl. Acad. Sci. U.S.A.">
        <title>Genome analysis of the smallest free-living eukaryote Ostreococcus tauri unveils many unique features.</title>
        <authorList>
            <person name="Derelle E."/>
            <person name="Ferraz C."/>
            <person name="Rombauts S."/>
            <person name="Rouze P."/>
            <person name="Worden A.Z."/>
            <person name="Robbens S."/>
            <person name="Partensky F."/>
            <person name="Degroeve S."/>
            <person name="Echeynie S."/>
            <person name="Cooke R."/>
            <person name="Saeys Y."/>
            <person name="Wuyts J."/>
            <person name="Jabbari K."/>
            <person name="Bowler C."/>
            <person name="Panaud O."/>
            <person name="Piegu B."/>
            <person name="Ball S.G."/>
            <person name="Ral J.-P."/>
            <person name="Bouget F.-Y."/>
            <person name="Piganeau G."/>
            <person name="De Baets B."/>
            <person name="Picard A."/>
            <person name="Delseny M."/>
            <person name="Demaille J."/>
            <person name="Van de Peer Y."/>
            <person name="Moreau H."/>
        </authorList>
    </citation>
    <scope>NUCLEOTIDE SEQUENCE [LARGE SCALE GENOMIC DNA]</scope>
    <source>
        <strain evidence="3">OTTH 0595 / CCAP 157/2 / RCC745</strain>
    </source>
</reference>
<organism evidence="2 3">
    <name type="scientific">Ostreococcus tauri</name>
    <name type="common">Marine green alga</name>
    <dbReference type="NCBI Taxonomy" id="70448"/>
    <lineage>
        <taxon>Eukaryota</taxon>
        <taxon>Viridiplantae</taxon>
        <taxon>Chlorophyta</taxon>
        <taxon>Mamiellophyceae</taxon>
        <taxon>Mamiellales</taxon>
        <taxon>Bathycoccaceae</taxon>
        <taxon>Ostreococcus</taxon>
    </lineage>
</organism>
<reference evidence="2 3" key="2">
    <citation type="journal article" date="2014" name="BMC Genomics">
        <title>An improved genome of the model marine alga Ostreococcus tauri unfolds by assessing Illumina de novo assemblies.</title>
        <authorList>
            <person name="Blanc-Mathieu R."/>
            <person name="Verhelst B."/>
            <person name="Derelle E."/>
            <person name="Rombauts S."/>
            <person name="Bouget F.Y."/>
            <person name="Carre I."/>
            <person name="Chateau A."/>
            <person name="Eyre-Walker A."/>
            <person name="Grimsley N."/>
            <person name="Moreau H."/>
            <person name="Piegu B."/>
            <person name="Rivals E."/>
            <person name="Schackwitz W."/>
            <person name="Van de Peer Y."/>
            <person name="Piganeau G."/>
        </authorList>
    </citation>
    <scope>NUCLEOTIDE SEQUENCE [LARGE SCALE GENOMIC DNA]</scope>
    <source>
        <strain evidence="3">OTTH 0595 / CCAP 157/2 / RCC745</strain>
    </source>
</reference>
<dbReference type="GeneID" id="9838287"/>
<dbReference type="AlphaFoldDB" id="A0A096P8X4"/>
<gene>
    <name evidence="2" type="ORF">OT_ostta18g00740</name>
</gene>
<dbReference type="EMBL" id="CAID01000018">
    <property type="protein sequence ID" value="CEG00712.1"/>
    <property type="molecule type" value="Genomic_DNA"/>
</dbReference>
<dbReference type="OrthoDB" id="498961at2759"/>
<evidence type="ECO:0000313" key="3">
    <source>
        <dbReference type="Proteomes" id="UP000009170"/>
    </source>
</evidence>
<name>A0A096P8X4_OSTTA</name>
<dbReference type="FunCoup" id="A0A096P8X4">
    <property type="interactions" value="474"/>
</dbReference>
<accession>A0A096P8X4</accession>
<evidence type="ECO:0000313" key="2">
    <source>
        <dbReference type="EMBL" id="CEG00712.1"/>
    </source>
</evidence>
<feature type="compositionally biased region" description="Basic and acidic residues" evidence="1">
    <location>
        <begin position="56"/>
        <end position="71"/>
    </location>
</feature>
<protein>
    <submittedName>
        <fullName evidence="2">FG-GAP repeat</fullName>
    </submittedName>
</protein>
<dbReference type="RefSeq" id="XP_003084119.2">
    <property type="nucleotide sequence ID" value="XM_003084071.2"/>
</dbReference>
<feature type="region of interest" description="Disordered" evidence="1">
    <location>
        <begin position="49"/>
        <end position="71"/>
    </location>
</feature>
<comment type="caution">
    <text evidence="2">The sequence shown here is derived from an EMBL/GenBank/DDBJ whole genome shotgun (WGS) entry which is preliminary data.</text>
</comment>
<dbReference type="InterPro" id="IPR028994">
    <property type="entry name" value="Integrin_alpha_N"/>
</dbReference>
<dbReference type="PANTHER" id="PTHR34284">
    <property type="entry name" value="FG-GAP REPEAT-CONTAINING PROTEIN"/>
    <property type="match status" value="1"/>
</dbReference>
<dbReference type="InParanoid" id="A0A096P8X4"/>
<evidence type="ECO:0000256" key="1">
    <source>
        <dbReference type="SAM" id="MobiDB-lite"/>
    </source>
</evidence>
<sequence length="410" mass="44538">MKNLDDNEVIDARERSCGDFRESIVEDALPHQWRHPSDTKMSLAHFKRHKSRANAMKRDKESKNRRQRRDRDVVVANAATRTVGAAVDALRGTPMTRRAKRRARDARATSSDDVPNVIVSHHAEGVDILHLHSGDVICSLYLKSPGLHVDIDGDGVMDHVEAHGRGSVGSDLPACWATVTSGVPSEERALSASICRGGSGLSGHRLAQQQGYSLHSVEVTPPVSLQRVPETANELAKPMSRLGRDAIFLNSRGEMTCYDARDGEQRRWQIRTTADWNPGEDAIEPSLTSFSLHVNGKPDVVAAVGARSIVIVNAKGYRAAPPIALSVPPAGPLIVADVNGDGLNDIILRTRYTAYVWHQVPRSGSSPLAFLVAIAVVSMALAFGFARARDAAPGPDRDRFPTHSDSDSDE</sequence>
<proteinExistence type="predicted"/>
<dbReference type="PANTHER" id="PTHR34284:SF1">
    <property type="entry name" value="FG-GAP REPEAT-CONTAINING PROTEIN"/>
    <property type="match status" value="1"/>
</dbReference>
<dbReference type="KEGG" id="ota:OT_ostta18g00740"/>